<dbReference type="GO" id="GO:0000160">
    <property type="term" value="P:phosphorelay signal transduction system"/>
    <property type="evidence" value="ECO:0007669"/>
    <property type="project" value="InterPro"/>
</dbReference>
<evidence type="ECO:0000259" key="3">
    <source>
        <dbReference type="PROSITE" id="PS50110"/>
    </source>
</evidence>
<dbReference type="PANTHER" id="PTHR43719">
    <property type="entry name" value="TWO-COMPONENT HISTIDINE KINASE"/>
    <property type="match status" value="1"/>
</dbReference>
<sequence>MKSVLIVDDIPSNRKIASVILKKNGWHTEEVDSGIAALNRDDLAKFSHILLDINMPDLDGMETCRRLRAQSALQHLRIVAYTAHALEHEQCEIMTTGFDTIVIKPISVQSLLAALEG</sequence>
<gene>
    <name evidence="4" type="ORF">BTE48_07545</name>
</gene>
<dbReference type="CDD" id="cd17546">
    <property type="entry name" value="REC_hyHK_CKI1_RcsC-like"/>
    <property type="match status" value="1"/>
</dbReference>
<dbReference type="STRING" id="64969.SAMN02745127_01184"/>
<evidence type="ECO:0000313" key="4">
    <source>
        <dbReference type="EMBL" id="OPX55736.1"/>
    </source>
</evidence>
<keyword evidence="5" id="KW-1185">Reference proteome</keyword>
<evidence type="ECO:0000256" key="2">
    <source>
        <dbReference type="PROSITE-ProRule" id="PRU00169"/>
    </source>
</evidence>
<reference evidence="4 5" key="1">
    <citation type="submission" date="2017-01" db="EMBL/GenBank/DDBJ databases">
        <title>Genome Sequencing of a Marine Spirillum, Oceanospirillum multiglobuliferum ATCC 33336, from Japan.</title>
        <authorList>
            <person name="Carney J.G."/>
            <person name="Trachtenberg A.M."/>
            <person name="Rheaume B.A."/>
            <person name="Linnane J.D."/>
            <person name="Pitts N.L."/>
            <person name="Mykles D.L."/>
            <person name="Maclea K.S."/>
        </authorList>
    </citation>
    <scope>NUCLEOTIDE SEQUENCE [LARGE SCALE GENOMIC DNA]</scope>
    <source>
        <strain evidence="4 5">ATCC 33336</strain>
    </source>
</reference>
<dbReference type="AlphaFoldDB" id="A0A1T4NPU9"/>
<organism evidence="4 5">
    <name type="scientific">Oceanospirillum multiglobuliferum</name>
    <dbReference type="NCBI Taxonomy" id="64969"/>
    <lineage>
        <taxon>Bacteria</taxon>
        <taxon>Pseudomonadati</taxon>
        <taxon>Pseudomonadota</taxon>
        <taxon>Gammaproteobacteria</taxon>
        <taxon>Oceanospirillales</taxon>
        <taxon>Oceanospirillaceae</taxon>
        <taxon>Oceanospirillum</taxon>
    </lineage>
</organism>
<dbReference type="PROSITE" id="PS50110">
    <property type="entry name" value="RESPONSE_REGULATORY"/>
    <property type="match status" value="1"/>
</dbReference>
<keyword evidence="1 2" id="KW-0597">Phosphoprotein</keyword>
<feature type="domain" description="Response regulatory" evidence="3">
    <location>
        <begin position="3"/>
        <end position="117"/>
    </location>
</feature>
<dbReference type="PANTHER" id="PTHR43719:SF28">
    <property type="entry name" value="PEROXIDE STRESS-ACTIVATED HISTIDINE KINASE MAK1-RELATED"/>
    <property type="match status" value="1"/>
</dbReference>
<evidence type="ECO:0000256" key="1">
    <source>
        <dbReference type="ARBA" id="ARBA00022553"/>
    </source>
</evidence>
<protein>
    <submittedName>
        <fullName evidence="4">Response regulator</fullName>
    </submittedName>
</protein>
<name>A0A1T4NPU9_9GAMM</name>
<proteinExistence type="predicted"/>
<dbReference type="InterPro" id="IPR050956">
    <property type="entry name" value="2C_system_His_kinase"/>
</dbReference>
<accession>A0A1T4NPU9</accession>
<dbReference type="InterPro" id="IPR001789">
    <property type="entry name" value="Sig_transdc_resp-reg_receiver"/>
</dbReference>
<dbReference type="OrthoDB" id="9800897at2"/>
<dbReference type="SMART" id="SM00448">
    <property type="entry name" value="REC"/>
    <property type="match status" value="1"/>
</dbReference>
<dbReference type="InterPro" id="IPR011006">
    <property type="entry name" value="CheY-like_superfamily"/>
</dbReference>
<dbReference type="RefSeq" id="WP_078744805.1">
    <property type="nucleotide sequence ID" value="NZ_FUXG01000006.1"/>
</dbReference>
<dbReference type="Proteomes" id="UP000191418">
    <property type="component" value="Unassembled WGS sequence"/>
</dbReference>
<comment type="caution">
    <text evidence="4">The sequence shown here is derived from an EMBL/GenBank/DDBJ whole genome shotgun (WGS) entry which is preliminary data.</text>
</comment>
<feature type="modified residue" description="4-aspartylphosphate" evidence="2">
    <location>
        <position position="52"/>
    </location>
</feature>
<evidence type="ECO:0000313" key="5">
    <source>
        <dbReference type="Proteomes" id="UP000191418"/>
    </source>
</evidence>
<dbReference type="SUPFAM" id="SSF52172">
    <property type="entry name" value="CheY-like"/>
    <property type="match status" value="1"/>
</dbReference>
<dbReference type="Pfam" id="PF00072">
    <property type="entry name" value="Response_reg"/>
    <property type="match status" value="1"/>
</dbReference>
<dbReference type="Gene3D" id="3.40.50.2300">
    <property type="match status" value="1"/>
</dbReference>
<dbReference type="EMBL" id="MTSM01000007">
    <property type="protein sequence ID" value="OPX55736.1"/>
    <property type="molecule type" value="Genomic_DNA"/>
</dbReference>